<proteinExistence type="predicted"/>
<evidence type="ECO:0000256" key="1">
    <source>
        <dbReference type="ARBA" id="ARBA00001561"/>
    </source>
</evidence>
<dbReference type="Proteomes" id="UP001197214">
    <property type="component" value="Unassembled WGS sequence"/>
</dbReference>
<keyword evidence="3" id="KW-0378">Hydrolase</keyword>
<keyword evidence="4" id="KW-0472">Membrane</keyword>
<dbReference type="InterPro" id="IPR050695">
    <property type="entry name" value="N-acetylmuramoyl_amidase_3"/>
</dbReference>
<keyword evidence="4" id="KW-0812">Transmembrane</keyword>
<dbReference type="EMBL" id="JAHWZX010000008">
    <property type="protein sequence ID" value="MBW4331219.1"/>
    <property type="molecule type" value="Genomic_DNA"/>
</dbReference>
<protein>
    <recommendedName>
        <fullName evidence="2">N-acetylmuramoyl-L-alanine amidase</fullName>
        <ecNumber evidence="2">3.5.1.28</ecNumber>
    </recommendedName>
</protein>
<dbReference type="PANTHER" id="PTHR30404:SF0">
    <property type="entry name" value="N-ACETYLMURAMOYL-L-ALANINE AMIDASE AMIC"/>
    <property type="match status" value="1"/>
</dbReference>
<comment type="catalytic activity">
    <reaction evidence="1">
        <text>Hydrolyzes the link between N-acetylmuramoyl residues and L-amino acid residues in certain cell-wall glycopeptides.</text>
        <dbReference type="EC" id="3.5.1.28"/>
    </reaction>
</comment>
<gene>
    <name evidence="6" type="ORF">KY084_10085</name>
</gene>
<evidence type="ECO:0000313" key="6">
    <source>
        <dbReference type="EMBL" id="MBW4331219.1"/>
    </source>
</evidence>
<evidence type="ECO:0000256" key="4">
    <source>
        <dbReference type="SAM" id="Phobius"/>
    </source>
</evidence>
<evidence type="ECO:0000259" key="5">
    <source>
        <dbReference type="SMART" id="SM00646"/>
    </source>
</evidence>
<name>A0ABS6XMT8_9SPHN</name>
<dbReference type="SMART" id="SM00646">
    <property type="entry name" value="Ami_3"/>
    <property type="match status" value="1"/>
</dbReference>
<accession>A0ABS6XMT8</accession>
<evidence type="ECO:0000313" key="7">
    <source>
        <dbReference type="Proteomes" id="UP001197214"/>
    </source>
</evidence>
<sequence length="461" mass="49262">MQRQPDFATALARNGAAPRRNGTGGIFGKSIYGFFPSRLDQRLAPPARRGNTGAVDRRARAFLAGPGACRLGIAWFVGLLIALIAAWFNATPALVSVVQSVRIADDGLVIRLDPRFDDARALFMRGGDRDDAGGGSARVVFDLSRPAIVTERGFGEGDATVTLLVRSIDDSRLARAAAQRRMRFLPPFGFADDRAGHDYSVKVAVPAAAAPEPLPRIYGDDASLPLVVIDPGHGGHDPGAIGAGGIMEKTLTLKTAEAIKDALIDSGRVRVALTREDDHFLILQERYAIARRLGADLFISIHCDSAGDPAASGATAYTLSEVASDKEAARLAARENKADVIAGIDLDEQAPDISSILIDLAQRQTMNTASAFAGLLGREAKPLIPIRTRFHRMASLIVLKAPDMPSILFETGYISNPDDAAFIDSQAGRRKIAQSVARAVRIHFARQYAAQGDRAPANAQR</sequence>
<organism evidence="6 7">
    <name type="scientific">Stakelama flava</name>
    <dbReference type="NCBI Taxonomy" id="2860338"/>
    <lineage>
        <taxon>Bacteria</taxon>
        <taxon>Pseudomonadati</taxon>
        <taxon>Pseudomonadota</taxon>
        <taxon>Alphaproteobacteria</taxon>
        <taxon>Sphingomonadales</taxon>
        <taxon>Sphingomonadaceae</taxon>
        <taxon>Stakelama</taxon>
    </lineage>
</organism>
<dbReference type="EC" id="3.5.1.28" evidence="2"/>
<keyword evidence="4" id="KW-1133">Transmembrane helix</keyword>
<feature type="transmembrane region" description="Helical" evidence="4">
    <location>
        <begin position="67"/>
        <end position="88"/>
    </location>
</feature>
<evidence type="ECO:0000256" key="3">
    <source>
        <dbReference type="ARBA" id="ARBA00022801"/>
    </source>
</evidence>
<evidence type="ECO:0000256" key="2">
    <source>
        <dbReference type="ARBA" id="ARBA00011901"/>
    </source>
</evidence>
<comment type="caution">
    <text evidence="6">The sequence shown here is derived from an EMBL/GenBank/DDBJ whole genome shotgun (WGS) entry which is preliminary data.</text>
</comment>
<reference evidence="6 7" key="1">
    <citation type="submission" date="2021-07" db="EMBL/GenBank/DDBJ databases">
        <title>Stakelama flava sp. nov., a novel endophytic bacterium isolated from branch of Kandelia candel.</title>
        <authorList>
            <person name="Tuo L."/>
        </authorList>
    </citation>
    <scope>NUCLEOTIDE SEQUENCE [LARGE SCALE GENOMIC DNA]</scope>
    <source>
        <strain evidence="6 7">CBK3Z-3</strain>
    </source>
</reference>
<dbReference type="InterPro" id="IPR002508">
    <property type="entry name" value="MurNAc-LAA_cat"/>
</dbReference>
<dbReference type="Pfam" id="PF01520">
    <property type="entry name" value="Amidase_3"/>
    <property type="match status" value="1"/>
</dbReference>
<keyword evidence="7" id="KW-1185">Reference proteome</keyword>
<feature type="domain" description="MurNAc-LAA" evidence="5">
    <location>
        <begin position="287"/>
        <end position="441"/>
    </location>
</feature>
<dbReference type="CDD" id="cd02696">
    <property type="entry name" value="MurNAc-LAA"/>
    <property type="match status" value="1"/>
</dbReference>
<dbReference type="PANTHER" id="PTHR30404">
    <property type="entry name" value="N-ACETYLMURAMOYL-L-ALANINE AMIDASE"/>
    <property type="match status" value="1"/>
</dbReference>